<dbReference type="EMBL" id="JAYKXN010000006">
    <property type="protein sequence ID" value="KAK7278050.1"/>
    <property type="molecule type" value="Genomic_DNA"/>
</dbReference>
<gene>
    <name evidence="1" type="ORF">RJT34_23072</name>
</gene>
<sequence>MELHASLLFYCTENLEIGCMCVCVVRHLFQTHHLPLINSTFSSYHPHLTTTRFTLTFPIPVKPTLDFRFSSVKFIFFRTG</sequence>
<dbReference type="Proteomes" id="UP001359559">
    <property type="component" value="Unassembled WGS sequence"/>
</dbReference>
<organism evidence="1 2">
    <name type="scientific">Clitoria ternatea</name>
    <name type="common">Butterfly pea</name>
    <dbReference type="NCBI Taxonomy" id="43366"/>
    <lineage>
        <taxon>Eukaryota</taxon>
        <taxon>Viridiplantae</taxon>
        <taxon>Streptophyta</taxon>
        <taxon>Embryophyta</taxon>
        <taxon>Tracheophyta</taxon>
        <taxon>Spermatophyta</taxon>
        <taxon>Magnoliopsida</taxon>
        <taxon>eudicotyledons</taxon>
        <taxon>Gunneridae</taxon>
        <taxon>Pentapetalae</taxon>
        <taxon>rosids</taxon>
        <taxon>fabids</taxon>
        <taxon>Fabales</taxon>
        <taxon>Fabaceae</taxon>
        <taxon>Papilionoideae</taxon>
        <taxon>50 kb inversion clade</taxon>
        <taxon>NPAAA clade</taxon>
        <taxon>indigoferoid/millettioid clade</taxon>
        <taxon>Phaseoleae</taxon>
        <taxon>Clitoria</taxon>
    </lineage>
</organism>
<evidence type="ECO:0000313" key="2">
    <source>
        <dbReference type="Proteomes" id="UP001359559"/>
    </source>
</evidence>
<comment type="caution">
    <text evidence="1">The sequence shown here is derived from an EMBL/GenBank/DDBJ whole genome shotgun (WGS) entry which is preliminary data.</text>
</comment>
<name>A0AAN9II24_CLITE</name>
<protein>
    <submittedName>
        <fullName evidence="1">Uncharacterized protein</fullName>
    </submittedName>
</protein>
<accession>A0AAN9II24</accession>
<proteinExistence type="predicted"/>
<keyword evidence="2" id="KW-1185">Reference proteome</keyword>
<evidence type="ECO:0000313" key="1">
    <source>
        <dbReference type="EMBL" id="KAK7278050.1"/>
    </source>
</evidence>
<dbReference type="AlphaFoldDB" id="A0AAN9II24"/>
<reference evidence="1 2" key="1">
    <citation type="submission" date="2024-01" db="EMBL/GenBank/DDBJ databases">
        <title>The genomes of 5 underutilized Papilionoideae crops provide insights into root nodulation and disease resistance.</title>
        <authorList>
            <person name="Yuan L."/>
        </authorList>
    </citation>
    <scope>NUCLEOTIDE SEQUENCE [LARGE SCALE GENOMIC DNA]</scope>
    <source>
        <strain evidence="1">LY-2023</strain>
        <tissue evidence="1">Leaf</tissue>
    </source>
</reference>